<feature type="compositionally biased region" description="Basic and acidic residues" evidence="15">
    <location>
        <begin position="922"/>
        <end position="931"/>
    </location>
</feature>
<dbReference type="Gene3D" id="1.10.287.70">
    <property type="match status" value="1"/>
</dbReference>
<dbReference type="SUPFAM" id="SSF53850">
    <property type="entry name" value="Periplasmic binding protein-like II"/>
    <property type="match status" value="1"/>
</dbReference>
<dbReference type="GO" id="GO:0016020">
    <property type="term" value="C:membrane"/>
    <property type="evidence" value="ECO:0007669"/>
    <property type="project" value="UniProtKB-SubCell"/>
</dbReference>
<evidence type="ECO:0000313" key="19">
    <source>
        <dbReference type="Proteomes" id="UP001642360"/>
    </source>
</evidence>
<evidence type="ECO:0000256" key="13">
    <source>
        <dbReference type="PIRNR" id="PIRNR037090"/>
    </source>
</evidence>
<dbReference type="InterPro" id="IPR001320">
    <property type="entry name" value="Iontro_rcpt_C"/>
</dbReference>
<evidence type="ECO:0000256" key="11">
    <source>
        <dbReference type="ARBA" id="ARBA00023286"/>
    </source>
</evidence>
<name>A0ABC8RT92_9AQUA</name>
<dbReference type="InterPro" id="IPR044440">
    <property type="entry name" value="GABAb_receptor_plant_PBP1"/>
</dbReference>
<dbReference type="Pfam" id="PF10613">
    <property type="entry name" value="Lig_chan-Glu_bd"/>
    <property type="match status" value="1"/>
</dbReference>
<evidence type="ECO:0000313" key="18">
    <source>
        <dbReference type="EMBL" id="CAK9148184.1"/>
    </source>
</evidence>
<proteinExistence type="inferred from homology"/>
<feature type="transmembrane region" description="Helical" evidence="16">
    <location>
        <begin position="582"/>
        <end position="600"/>
    </location>
</feature>
<dbReference type="InterPro" id="IPR001828">
    <property type="entry name" value="ANF_lig-bd_rcpt"/>
</dbReference>
<evidence type="ECO:0000256" key="2">
    <source>
        <dbReference type="ARBA" id="ARBA00008685"/>
    </source>
</evidence>
<evidence type="ECO:0000256" key="10">
    <source>
        <dbReference type="ARBA" id="ARBA00023180"/>
    </source>
</evidence>
<keyword evidence="10" id="KW-0325">Glycoprotein</keyword>
<feature type="domain" description="Ionotropic glutamate receptor C-terminal" evidence="17">
    <location>
        <begin position="460"/>
        <end position="803"/>
    </location>
</feature>
<dbReference type="InterPro" id="IPR015683">
    <property type="entry name" value="Ionotropic_Glu_rcpt"/>
</dbReference>
<feature type="transmembrane region" description="Helical" evidence="16">
    <location>
        <begin position="824"/>
        <end position="842"/>
    </location>
</feature>
<keyword evidence="5" id="KW-0732">Signal</keyword>
<comment type="subcellular location">
    <subcellularLocation>
        <location evidence="1">Membrane</location>
        <topology evidence="1">Multi-pass membrane protein</topology>
    </subcellularLocation>
</comment>
<feature type="transmembrane region" description="Helical" evidence="16">
    <location>
        <begin position="16"/>
        <end position="36"/>
    </location>
</feature>
<dbReference type="Gene3D" id="3.40.50.2300">
    <property type="match status" value="3"/>
</dbReference>
<dbReference type="SUPFAM" id="SSF53822">
    <property type="entry name" value="Periplasmic binding protein-like I"/>
    <property type="match status" value="1"/>
</dbReference>
<sequence>MAFPLTSVYTASKPTIFLPTTLISFLLLYSGIFAYAQIETMSIGAIIDDNTRTGKEVNAAIKVAAQNFNSSSMYHRVSLHFHNPGGNRLQAAYAAEELIKENNVQAIIGMETWEEAALVAEVGNRAQVPIVSFASVILPQPLTPPRWPFLVQMATNVTEQIRCIMEIVCSFNWRKVIAIYEADYHGTDSGMFATLSDSLHDHGVEIEYRLVLPPFFSLSDPKGFVSENVAELLSKQSRVFIVLQISSSMAAHLFRQAKQMRLIGRDSAWIITDPFASLLDSVNTSVISSMEGALGIKTYFVEDSRSFLDFRRQFRRVFRSDYPEEDNSEMGIHALRAYDSLTTIANAINRAGSSSNGSTTLLKSILSSNFTSLSGDIRFHRGELAGSSLYRIVNVVGKRYKELGFWSSTIGFSKSLVNEESDQKTRGDSMDTLASLVSWPGDLKRTPRGWSMPSDAKPMKIGVPGKTTFQKFVKVDWNSSLNEWSFSGFCIDVFYEALKILEQSYPLPHEFVPYNGTYNDLVDHVANQTFDVVIGDVTILANRSKYVEFTQPYAESSLSMIVTVKSEHGKAWIFLKPFTTEMWAVTAAILLYTVFIVWLLERQSNPEFAGPWQNQLGTSLWFTFTSLFFAQRERVHNSYTRVVVVVWLFVVLVLSSSYTASFSSMLTVQRQESNITDIEWLKKNNAPVGCGINSFIKLYLQNVLKFDSRNIKRVSSEYDYPTEFESGNITAAFVELPYAKAFMNHFCKGYTVATPTDGDVHRFGGFGFVFQKGSPIVKDVSQAILTLSENGRLEQLETQWFTPSPKCLNSQTPDKIDSLSFQSFWGLYLFSAFISTICYLLFATHQSYKGDITLNYSTMLNKLSGLVKYFHIIVRKLHGTTPNTVQPLGVYECNSSCTEYTSSSETPEQSQAPTSIEVKVTNPDEERRVPL</sequence>
<keyword evidence="4 16" id="KW-0812">Transmembrane</keyword>
<keyword evidence="7 13" id="KW-0406">Ion transport</keyword>
<keyword evidence="6 16" id="KW-1133">Transmembrane helix</keyword>
<accession>A0ABC8RT92</accession>
<feature type="disulfide bond" evidence="14">
    <location>
        <begin position="747"/>
        <end position="807"/>
    </location>
</feature>
<evidence type="ECO:0000256" key="12">
    <source>
        <dbReference type="ARBA" id="ARBA00023303"/>
    </source>
</evidence>
<evidence type="ECO:0000256" key="16">
    <source>
        <dbReference type="SAM" id="Phobius"/>
    </source>
</evidence>
<dbReference type="Gene3D" id="3.40.190.10">
    <property type="entry name" value="Periplasmic binding protein-like II"/>
    <property type="match status" value="3"/>
</dbReference>
<keyword evidence="12 13" id="KW-0407">Ion channel</keyword>
<evidence type="ECO:0000256" key="6">
    <source>
        <dbReference type="ARBA" id="ARBA00022989"/>
    </source>
</evidence>
<keyword evidence="19" id="KW-1185">Reference proteome</keyword>
<evidence type="ECO:0000256" key="7">
    <source>
        <dbReference type="ARBA" id="ARBA00023065"/>
    </source>
</evidence>
<feature type="region of interest" description="Disordered" evidence="15">
    <location>
        <begin position="902"/>
        <end position="931"/>
    </location>
</feature>
<comment type="caution">
    <text evidence="18">The sequence shown here is derived from an EMBL/GenBank/DDBJ whole genome shotgun (WGS) entry which is preliminary data.</text>
</comment>
<evidence type="ECO:0000256" key="14">
    <source>
        <dbReference type="PIRSR" id="PIRSR037090-50"/>
    </source>
</evidence>
<dbReference type="FunFam" id="1.10.287.70:FF:000172">
    <property type="entry name" value="Glutamate receptor"/>
    <property type="match status" value="1"/>
</dbReference>
<dbReference type="CDD" id="cd13686">
    <property type="entry name" value="GluR_Plant"/>
    <property type="match status" value="1"/>
</dbReference>
<dbReference type="AlphaFoldDB" id="A0ABC8RT92"/>
<dbReference type="FunFam" id="3.40.50.2300:FF:000188">
    <property type="entry name" value="Glutamate receptor"/>
    <property type="match status" value="1"/>
</dbReference>
<dbReference type="GO" id="GO:0034220">
    <property type="term" value="P:monoatomic ion transmembrane transport"/>
    <property type="evidence" value="ECO:0007669"/>
    <property type="project" value="UniProtKB-KW"/>
</dbReference>
<dbReference type="PANTHER" id="PTHR18966">
    <property type="entry name" value="IONOTROPIC GLUTAMATE RECEPTOR"/>
    <property type="match status" value="1"/>
</dbReference>
<comment type="function">
    <text evidence="13">Glutamate-gated receptor that probably acts as non-selective cation channel.</text>
</comment>
<keyword evidence="11 13" id="KW-1071">Ligand-gated ion channel</keyword>
<dbReference type="Pfam" id="PF00060">
    <property type="entry name" value="Lig_chan"/>
    <property type="match status" value="1"/>
</dbReference>
<evidence type="ECO:0000259" key="17">
    <source>
        <dbReference type="SMART" id="SM00079"/>
    </source>
</evidence>
<gene>
    <name evidence="18" type="ORF">ILEXP_LOCUS16110</name>
</gene>
<dbReference type="FunFam" id="3.40.190.10:FF:000054">
    <property type="entry name" value="Glutamate receptor"/>
    <property type="match status" value="1"/>
</dbReference>
<keyword evidence="3 13" id="KW-0813">Transport</keyword>
<evidence type="ECO:0000256" key="15">
    <source>
        <dbReference type="SAM" id="MobiDB-lite"/>
    </source>
</evidence>
<reference evidence="18 19" key="1">
    <citation type="submission" date="2024-02" db="EMBL/GenBank/DDBJ databases">
        <authorList>
            <person name="Vignale AGUSTIN F."/>
            <person name="Sosa J E."/>
            <person name="Modenutti C."/>
        </authorList>
    </citation>
    <scope>NUCLEOTIDE SEQUENCE [LARGE SCALE GENOMIC DNA]</scope>
</reference>
<keyword evidence="14" id="KW-1015">Disulfide bond</keyword>
<keyword evidence="9 13" id="KW-0675">Receptor</keyword>
<organism evidence="18 19">
    <name type="scientific">Ilex paraguariensis</name>
    <name type="common">yerba mate</name>
    <dbReference type="NCBI Taxonomy" id="185542"/>
    <lineage>
        <taxon>Eukaryota</taxon>
        <taxon>Viridiplantae</taxon>
        <taxon>Streptophyta</taxon>
        <taxon>Embryophyta</taxon>
        <taxon>Tracheophyta</taxon>
        <taxon>Spermatophyta</taxon>
        <taxon>Magnoliopsida</taxon>
        <taxon>eudicotyledons</taxon>
        <taxon>Gunneridae</taxon>
        <taxon>Pentapetalae</taxon>
        <taxon>asterids</taxon>
        <taxon>campanulids</taxon>
        <taxon>Aquifoliales</taxon>
        <taxon>Aquifoliaceae</taxon>
        <taxon>Ilex</taxon>
    </lineage>
</organism>
<evidence type="ECO:0000256" key="9">
    <source>
        <dbReference type="ARBA" id="ARBA00023170"/>
    </source>
</evidence>
<dbReference type="InterPro" id="IPR028082">
    <property type="entry name" value="Peripla_BP_I"/>
</dbReference>
<comment type="similarity">
    <text evidence="2 13">Belongs to the glutamate-gated ion channel (TC 1.A.10.1) family.</text>
</comment>
<evidence type="ECO:0000256" key="8">
    <source>
        <dbReference type="ARBA" id="ARBA00023136"/>
    </source>
</evidence>
<evidence type="ECO:0000256" key="4">
    <source>
        <dbReference type="ARBA" id="ARBA00022692"/>
    </source>
</evidence>
<dbReference type="PIRSF" id="PIRSF037090">
    <property type="entry name" value="Iontro_Glu-like_rcpt_pln"/>
    <property type="match status" value="1"/>
</dbReference>
<evidence type="ECO:0000256" key="5">
    <source>
        <dbReference type="ARBA" id="ARBA00022729"/>
    </source>
</evidence>
<dbReference type="SMART" id="SM00079">
    <property type="entry name" value="PBPe"/>
    <property type="match status" value="1"/>
</dbReference>
<dbReference type="Proteomes" id="UP001642360">
    <property type="component" value="Unassembled WGS sequence"/>
</dbReference>
<evidence type="ECO:0000256" key="3">
    <source>
        <dbReference type="ARBA" id="ARBA00022448"/>
    </source>
</evidence>
<evidence type="ECO:0000256" key="1">
    <source>
        <dbReference type="ARBA" id="ARBA00004141"/>
    </source>
</evidence>
<feature type="transmembrane region" description="Helical" evidence="16">
    <location>
        <begin position="642"/>
        <end position="660"/>
    </location>
</feature>
<dbReference type="CDD" id="cd19990">
    <property type="entry name" value="PBP1_GABAb_receptor_plant"/>
    <property type="match status" value="1"/>
</dbReference>
<keyword evidence="8 13" id="KW-0472">Membrane</keyword>
<dbReference type="InterPro" id="IPR019594">
    <property type="entry name" value="Glu/Gly-bd"/>
</dbReference>
<dbReference type="EMBL" id="CAUOFW020001725">
    <property type="protein sequence ID" value="CAK9148184.1"/>
    <property type="molecule type" value="Genomic_DNA"/>
</dbReference>
<dbReference type="Pfam" id="PF01094">
    <property type="entry name" value="ANF_receptor"/>
    <property type="match status" value="1"/>
</dbReference>
<protein>
    <recommendedName>
        <fullName evidence="13">Glutamate receptor</fullName>
    </recommendedName>
</protein>
<dbReference type="InterPro" id="IPR017103">
    <property type="entry name" value="Iontropic_Glu_rcpt_pln"/>
</dbReference>